<dbReference type="InterPro" id="IPR001356">
    <property type="entry name" value="HD"/>
</dbReference>
<dbReference type="GO" id="GO:0000978">
    <property type="term" value="F:RNA polymerase II cis-regulatory region sequence-specific DNA binding"/>
    <property type="evidence" value="ECO:0007669"/>
    <property type="project" value="TreeGrafter"/>
</dbReference>
<dbReference type="Pfam" id="PF00046">
    <property type="entry name" value="Homeodomain"/>
    <property type="match status" value="1"/>
</dbReference>
<keyword evidence="3" id="KW-0217">Developmental protein</keyword>
<dbReference type="InterPro" id="IPR036388">
    <property type="entry name" value="WH-like_DNA-bd_sf"/>
</dbReference>
<evidence type="ECO:0000256" key="8">
    <source>
        <dbReference type="ARBA" id="ARBA00023242"/>
    </source>
</evidence>
<accession>A0A7R9LGC6</accession>
<protein>
    <recommendedName>
        <fullName evidence="16">Paired box protein Pax-6</fullName>
    </recommendedName>
</protein>
<feature type="DNA-binding region" description="Homeobox" evidence="9">
    <location>
        <begin position="359"/>
        <end position="406"/>
    </location>
</feature>
<dbReference type="SMART" id="SM00351">
    <property type="entry name" value="PAX"/>
    <property type="match status" value="1"/>
</dbReference>
<comment type="similarity">
    <text evidence="2">Belongs to the paired homeobox family.</text>
</comment>
<dbReference type="GO" id="GO:0000981">
    <property type="term" value="F:DNA-binding transcription factor activity, RNA polymerase II-specific"/>
    <property type="evidence" value="ECO:0007669"/>
    <property type="project" value="TreeGrafter"/>
</dbReference>
<gene>
    <name evidence="14" type="ORF">ONB1V03_LOCUS2989</name>
</gene>
<keyword evidence="5" id="KW-0805">Transcription regulation</keyword>
<feature type="compositionally biased region" description="Low complexity" evidence="11">
    <location>
        <begin position="316"/>
        <end position="334"/>
    </location>
</feature>
<evidence type="ECO:0000256" key="4">
    <source>
        <dbReference type="ARBA" id="ARBA00022724"/>
    </source>
</evidence>
<dbReference type="InterPro" id="IPR001523">
    <property type="entry name" value="Paired_dom"/>
</dbReference>
<evidence type="ECO:0000256" key="2">
    <source>
        <dbReference type="ARBA" id="ARBA00005733"/>
    </source>
</evidence>
<dbReference type="InterPro" id="IPR009057">
    <property type="entry name" value="Homeodomain-like_sf"/>
</dbReference>
<feature type="domain" description="Homeobox" evidence="12">
    <location>
        <begin position="357"/>
        <end position="405"/>
    </location>
</feature>
<reference evidence="14" key="1">
    <citation type="submission" date="2020-11" db="EMBL/GenBank/DDBJ databases">
        <authorList>
            <person name="Tran Van P."/>
        </authorList>
    </citation>
    <scope>NUCLEOTIDE SEQUENCE</scope>
</reference>
<evidence type="ECO:0000313" key="15">
    <source>
        <dbReference type="Proteomes" id="UP000728032"/>
    </source>
</evidence>
<feature type="compositionally biased region" description="Polar residues" evidence="11">
    <location>
        <begin position="33"/>
        <end position="42"/>
    </location>
</feature>
<evidence type="ECO:0000256" key="5">
    <source>
        <dbReference type="ARBA" id="ARBA00023015"/>
    </source>
</evidence>
<feature type="region of interest" description="Disordered" evidence="11">
    <location>
        <begin position="220"/>
        <end position="241"/>
    </location>
</feature>
<dbReference type="FunFam" id="1.10.10.10:FF:000003">
    <property type="entry name" value="Paired box protein Pax-6"/>
    <property type="match status" value="1"/>
</dbReference>
<dbReference type="Gene3D" id="1.10.10.10">
    <property type="entry name" value="Winged helix-like DNA-binding domain superfamily/Winged helix DNA-binding domain"/>
    <property type="match status" value="1"/>
</dbReference>
<feature type="region of interest" description="Disordered" evidence="11">
    <location>
        <begin position="29"/>
        <end position="79"/>
    </location>
</feature>
<feature type="domain" description="Paired" evidence="13">
    <location>
        <begin position="52"/>
        <end position="193"/>
    </location>
</feature>
<evidence type="ECO:0000259" key="13">
    <source>
        <dbReference type="PROSITE" id="PS51057"/>
    </source>
</evidence>
<keyword evidence="9 10" id="KW-0371">Homeobox</keyword>
<evidence type="ECO:0000313" key="14">
    <source>
        <dbReference type="EMBL" id="CAD7641229.1"/>
    </source>
</evidence>
<dbReference type="SMART" id="SM00389">
    <property type="entry name" value="HOX"/>
    <property type="match status" value="1"/>
</dbReference>
<sequence length="438" mass="48178">MDLRTNSRTTGIEKMEKLETEKIKFNIDGLIGSHTNSGSTRDPTPTTTTSPLHLHPHHHHNSTNGTPPQPLSVSQVTHPLSHPVIGPAALSHMAGPFSPFQTAAVSKLLGRYYEASSGASAAALFRSPNHSTVIGGSKPKVATPVVVNKIEQYKRENPTIFAWEIRERLISEGVCTNGTAPSVSSINRILRNRAAERAAAEFARNYQLAAAATAASVHYPLAPHPHHHSAHPSHPYAGGNSGHAHQMYAAWAAAATAAALASHQHTHGQSGHHFWPPSPLTHAALLQQQHNNRDELENNSPRDLDRDVDKDDIKHNSNSSNHSNSSSPNHSNTSAVLSQQQLAFDPHLTFDPNSSSAKFRRNRTTFSHNQLEVLEEEFERTHYPCVTTRERLAQITSLSEARVQLEVLEEEFERTHYPCVTTRERLAQITSLSEARVQ</sequence>
<evidence type="ECO:0000256" key="1">
    <source>
        <dbReference type="ARBA" id="ARBA00004123"/>
    </source>
</evidence>
<dbReference type="Gene3D" id="1.10.10.60">
    <property type="entry name" value="Homeodomain-like"/>
    <property type="match status" value="2"/>
</dbReference>
<evidence type="ECO:0000256" key="6">
    <source>
        <dbReference type="ARBA" id="ARBA00023125"/>
    </source>
</evidence>
<evidence type="ECO:0008006" key="16">
    <source>
        <dbReference type="Google" id="ProtNLM"/>
    </source>
</evidence>
<keyword evidence="6 9" id="KW-0238">DNA-binding</keyword>
<evidence type="ECO:0000256" key="10">
    <source>
        <dbReference type="RuleBase" id="RU000682"/>
    </source>
</evidence>
<dbReference type="Pfam" id="PF00292">
    <property type="entry name" value="PAX"/>
    <property type="match status" value="1"/>
</dbReference>
<comment type="subcellular location">
    <subcellularLocation>
        <location evidence="1 9 10">Nucleus</location>
    </subcellularLocation>
</comment>
<evidence type="ECO:0000256" key="7">
    <source>
        <dbReference type="ARBA" id="ARBA00023163"/>
    </source>
</evidence>
<dbReference type="CDD" id="cd00086">
    <property type="entry name" value="homeodomain"/>
    <property type="match status" value="2"/>
</dbReference>
<keyword evidence="4" id="KW-0563">Paired box</keyword>
<dbReference type="PANTHER" id="PTHR45636">
    <property type="entry name" value="PAIRED BOX PROTEIN PAX-6-RELATED-RELATED"/>
    <property type="match status" value="1"/>
</dbReference>
<organism evidence="14">
    <name type="scientific">Oppiella nova</name>
    <dbReference type="NCBI Taxonomy" id="334625"/>
    <lineage>
        <taxon>Eukaryota</taxon>
        <taxon>Metazoa</taxon>
        <taxon>Ecdysozoa</taxon>
        <taxon>Arthropoda</taxon>
        <taxon>Chelicerata</taxon>
        <taxon>Arachnida</taxon>
        <taxon>Acari</taxon>
        <taxon>Acariformes</taxon>
        <taxon>Sarcoptiformes</taxon>
        <taxon>Oribatida</taxon>
        <taxon>Brachypylina</taxon>
        <taxon>Oppioidea</taxon>
        <taxon>Oppiidae</taxon>
        <taxon>Oppiella</taxon>
    </lineage>
</organism>
<feature type="non-terminal residue" evidence="14">
    <location>
        <position position="1"/>
    </location>
</feature>
<dbReference type="AlphaFoldDB" id="A0A7R9LGC6"/>
<keyword evidence="7" id="KW-0804">Transcription</keyword>
<name>A0A7R9LGC6_9ACAR</name>
<evidence type="ECO:0000256" key="11">
    <source>
        <dbReference type="SAM" id="MobiDB-lite"/>
    </source>
</evidence>
<dbReference type="EMBL" id="OC915621">
    <property type="protein sequence ID" value="CAD7641229.1"/>
    <property type="molecule type" value="Genomic_DNA"/>
</dbReference>
<dbReference type="OrthoDB" id="3225452at2759"/>
<dbReference type="PANTHER" id="PTHR45636:SF50">
    <property type="entry name" value="EYEGONE, ISOFORM A-RELATED"/>
    <property type="match status" value="1"/>
</dbReference>
<dbReference type="Proteomes" id="UP000728032">
    <property type="component" value="Unassembled WGS sequence"/>
</dbReference>
<dbReference type="EMBL" id="CAJPVJ010000796">
    <property type="protein sequence ID" value="CAG2163413.1"/>
    <property type="molecule type" value="Genomic_DNA"/>
</dbReference>
<dbReference type="PROSITE" id="PS51057">
    <property type="entry name" value="PAIRED_2"/>
    <property type="match status" value="1"/>
</dbReference>
<evidence type="ECO:0000256" key="9">
    <source>
        <dbReference type="PROSITE-ProRule" id="PRU00108"/>
    </source>
</evidence>
<feature type="compositionally biased region" description="Basic and acidic residues" evidence="11">
    <location>
        <begin position="293"/>
        <end position="315"/>
    </location>
</feature>
<evidence type="ECO:0000256" key="3">
    <source>
        <dbReference type="ARBA" id="ARBA00022473"/>
    </source>
</evidence>
<proteinExistence type="inferred from homology"/>
<dbReference type="GO" id="GO:0005634">
    <property type="term" value="C:nucleus"/>
    <property type="evidence" value="ECO:0007669"/>
    <property type="project" value="UniProtKB-SubCell"/>
</dbReference>
<keyword evidence="15" id="KW-1185">Reference proteome</keyword>
<dbReference type="PROSITE" id="PS50071">
    <property type="entry name" value="HOMEOBOX_2"/>
    <property type="match status" value="1"/>
</dbReference>
<feature type="compositionally biased region" description="Low complexity" evidence="11">
    <location>
        <begin position="43"/>
        <end position="53"/>
    </location>
</feature>
<feature type="region of interest" description="Disordered" evidence="11">
    <location>
        <begin position="293"/>
        <end position="336"/>
    </location>
</feature>
<evidence type="ECO:0000259" key="12">
    <source>
        <dbReference type="PROSITE" id="PS50071"/>
    </source>
</evidence>
<dbReference type="SUPFAM" id="SSF46689">
    <property type="entry name" value="Homeodomain-like"/>
    <property type="match status" value="3"/>
</dbReference>
<keyword evidence="8 9" id="KW-0539">Nucleus</keyword>
<dbReference type="InterPro" id="IPR043565">
    <property type="entry name" value="PAX_fam"/>
</dbReference>